<keyword evidence="1" id="KW-0472">Membrane</keyword>
<feature type="transmembrane region" description="Helical" evidence="1">
    <location>
        <begin position="118"/>
        <end position="138"/>
    </location>
</feature>
<dbReference type="AlphaFoldDB" id="A0A090Q2K8"/>
<comment type="caution">
    <text evidence="2">The sequence shown here is derived from an EMBL/GenBank/DDBJ whole genome shotgun (WGS) entry which is preliminary data.</text>
</comment>
<dbReference type="Proteomes" id="UP000029221">
    <property type="component" value="Unassembled WGS sequence"/>
</dbReference>
<name>A0A090Q2K8_9FLAO</name>
<keyword evidence="3" id="KW-1185">Reference proteome</keyword>
<accession>A0A090Q2K8</accession>
<feature type="transmembrane region" description="Helical" evidence="1">
    <location>
        <begin position="90"/>
        <end position="111"/>
    </location>
</feature>
<keyword evidence="1" id="KW-1133">Transmembrane helix</keyword>
<feature type="transmembrane region" description="Helical" evidence="1">
    <location>
        <begin position="192"/>
        <end position="211"/>
    </location>
</feature>
<feature type="transmembrane region" description="Helical" evidence="1">
    <location>
        <begin position="167"/>
        <end position="185"/>
    </location>
</feature>
<protein>
    <submittedName>
        <fullName evidence="2">O-antigen ligase</fullName>
    </submittedName>
</protein>
<keyword evidence="1" id="KW-0812">Transmembrane</keyword>
<feature type="transmembrane region" description="Helical" evidence="1">
    <location>
        <begin position="26"/>
        <end position="45"/>
    </location>
</feature>
<sequence length="219" mass="25087">MKTYPNKSILQRIHLLFTYTLFTLPILPKIVSNITIGIFVGLSLLISLTNKQKVFRVNYFIATAAIYFVLLASLFYSSNSEYALKKLGTLTPLLLLPLSFAVVPSVVIEYLRNHLKDFLKVYVGSIIILVLISLYMMLSNYDLDIILQGKRSFLHQLGLWNNIDSLYLSYHLSIATLVTGYLFFISKKSWKALGGSLVFIFLFSVLLYFSFKASIMRFY</sequence>
<evidence type="ECO:0000313" key="2">
    <source>
        <dbReference type="EMBL" id="GAK95943.1"/>
    </source>
</evidence>
<dbReference type="GO" id="GO:0016874">
    <property type="term" value="F:ligase activity"/>
    <property type="evidence" value="ECO:0007669"/>
    <property type="project" value="UniProtKB-KW"/>
</dbReference>
<gene>
    <name evidence="2" type="ORF">JCM19294_2725</name>
</gene>
<feature type="transmembrane region" description="Helical" evidence="1">
    <location>
        <begin position="57"/>
        <end position="78"/>
    </location>
</feature>
<dbReference type="STRING" id="319236.BST91_11155"/>
<reference evidence="2" key="1">
    <citation type="journal article" date="2014" name="Genome Announc.">
        <title>Draft Genome Sequences of Marine Flavobacterium Nonlabens Strains NR17, NR24, NR27, NR32, NR33, and Ara13.</title>
        <authorList>
            <person name="Nakanishi M."/>
            <person name="Meirelles P."/>
            <person name="Suzuki R."/>
            <person name="Takatani N."/>
            <person name="Mino S."/>
            <person name="Suda W."/>
            <person name="Oshima K."/>
            <person name="Hattori M."/>
            <person name="Ohkuma M."/>
            <person name="Hosokawa M."/>
            <person name="Miyashita K."/>
            <person name="Thompson F.L."/>
            <person name="Niwa A."/>
            <person name="Sawabe T."/>
            <person name="Sawabe T."/>
        </authorList>
    </citation>
    <scope>NUCLEOTIDE SEQUENCE [LARGE SCALE GENOMIC DNA]</scope>
    <source>
        <strain evidence="2">JCM 19294</strain>
    </source>
</reference>
<keyword evidence="2" id="KW-0436">Ligase</keyword>
<evidence type="ECO:0000256" key="1">
    <source>
        <dbReference type="SAM" id="Phobius"/>
    </source>
</evidence>
<proteinExistence type="predicted"/>
<organism evidence="2 3">
    <name type="scientific">Nonlabens tegetincola</name>
    <dbReference type="NCBI Taxonomy" id="323273"/>
    <lineage>
        <taxon>Bacteria</taxon>
        <taxon>Pseudomonadati</taxon>
        <taxon>Bacteroidota</taxon>
        <taxon>Flavobacteriia</taxon>
        <taxon>Flavobacteriales</taxon>
        <taxon>Flavobacteriaceae</taxon>
        <taxon>Nonlabens</taxon>
    </lineage>
</organism>
<evidence type="ECO:0000313" key="3">
    <source>
        <dbReference type="Proteomes" id="UP000029221"/>
    </source>
</evidence>
<dbReference type="EMBL" id="BBML01000001">
    <property type="protein sequence ID" value="GAK95943.1"/>
    <property type="molecule type" value="Genomic_DNA"/>
</dbReference>